<gene>
    <name evidence="1" type="ORF">ACFQZX_07635</name>
</gene>
<proteinExistence type="predicted"/>
<organism evidence="1 2">
    <name type="scientific">Mucilaginibacter litoreus</name>
    <dbReference type="NCBI Taxonomy" id="1048221"/>
    <lineage>
        <taxon>Bacteria</taxon>
        <taxon>Pseudomonadati</taxon>
        <taxon>Bacteroidota</taxon>
        <taxon>Sphingobacteriia</taxon>
        <taxon>Sphingobacteriales</taxon>
        <taxon>Sphingobacteriaceae</taxon>
        <taxon>Mucilaginibacter</taxon>
    </lineage>
</organism>
<dbReference type="RefSeq" id="WP_377113314.1">
    <property type="nucleotide sequence ID" value="NZ_JBHTHZ010000003.1"/>
</dbReference>
<sequence length="50" mass="5766">MKTYKISTSKLVARFDNDLKNLLMEDLKAFRERTQFSSNKQKAAQQLSAA</sequence>
<dbReference type="EMBL" id="JBHTHZ010000003">
    <property type="protein sequence ID" value="MFD0793485.1"/>
    <property type="molecule type" value="Genomic_DNA"/>
</dbReference>
<evidence type="ECO:0000313" key="1">
    <source>
        <dbReference type="EMBL" id="MFD0793485.1"/>
    </source>
</evidence>
<keyword evidence="2" id="KW-1185">Reference proteome</keyword>
<evidence type="ECO:0000313" key="2">
    <source>
        <dbReference type="Proteomes" id="UP001597010"/>
    </source>
</evidence>
<reference evidence="2" key="1">
    <citation type="journal article" date="2019" name="Int. J. Syst. Evol. Microbiol.">
        <title>The Global Catalogue of Microorganisms (GCM) 10K type strain sequencing project: providing services to taxonomists for standard genome sequencing and annotation.</title>
        <authorList>
            <consortium name="The Broad Institute Genomics Platform"/>
            <consortium name="The Broad Institute Genome Sequencing Center for Infectious Disease"/>
            <person name="Wu L."/>
            <person name="Ma J."/>
        </authorList>
    </citation>
    <scope>NUCLEOTIDE SEQUENCE [LARGE SCALE GENOMIC DNA]</scope>
    <source>
        <strain evidence="2">CCUG 61484</strain>
    </source>
</reference>
<protein>
    <submittedName>
        <fullName evidence="1">Uncharacterized protein</fullName>
    </submittedName>
</protein>
<dbReference type="Proteomes" id="UP001597010">
    <property type="component" value="Unassembled WGS sequence"/>
</dbReference>
<comment type="caution">
    <text evidence="1">The sequence shown here is derived from an EMBL/GenBank/DDBJ whole genome shotgun (WGS) entry which is preliminary data.</text>
</comment>
<accession>A0ABW3ARN2</accession>
<name>A0ABW3ARN2_9SPHI</name>